<reference evidence="2" key="1">
    <citation type="submission" date="2022-06" db="EMBL/GenBank/DDBJ databases">
        <title>Sneathiella actinostolidae sp. nov., isolated from a sea anemonein the Western Pacific Ocean.</title>
        <authorList>
            <person name="Wei M.J."/>
        </authorList>
    </citation>
    <scope>NUCLEOTIDE SEQUENCE</scope>
    <source>
        <strain evidence="2">PHK-P5</strain>
    </source>
</reference>
<name>A0ABY4W2W1_9PROT</name>
<accession>A0ABY4W2W1</accession>
<dbReference type="PANTHER" id="PTHR39426">
    <property type="entry name" value="HOMOLOGY TO DEATH-ON-CURING PROTEIN OF PHAGE P1"/>
    <property type="match status" value="1"/>
</dbReference>
<gene>
    <name evidence="2" type="ORF">NBZ79_00215</name>
</gene>
<protein>
    <submittedName>
        <fullName evidence="2">Type II toxin-antitoxin system death-on-curing family toxin</fullName>
    </submittedName>
</protein>
<dbReference type="Pfam" id="PF02661">
    <property type="entry name" value="Fic"/>
    <property type="match status" value="1"/>
</dbReference>
<evidence type="ECO:0000259" key="1">
    <source>
        <dbReference type="PROSITE" id="PS51459"/>
    </source>
</evidence>
<dbReference type="EMBL" id="CP098747">
    <property type="protein sequence ID" value="USG61398.1"/>
    <property type="molecule type" value="Genomic_DNA"/>
</dbReference>
<dbReference type="InterPro" id="IPR036597">
    <property type="entry name" value="Fido-like_dom_sf"/>
</dbReference>
<organism evidence="2 3">
    <name type="scientific">Sneathiella marina</name>
    <dbReference type="NCBI Taxonomy" id="2950108"/>
    <lineage>
        <taxon>Bacteria</taxon>
        <taxon>Pseudomonadati</taxon>
        <taxon>Pseudomonadota</taxon>
        <taxon>Alphaproteobacteria</taxon>
        <taxon>Sneathiellales</taxon>
        <taxon>Sneathiellaceae</taxon>
        <taxon>Sneathiella</taxon>
    </lineage>
</organism>
<dbReference type="SUPFAM" id="SSF140931">
    <property type="entry name" value="Fic-like"/>
    <property type="match status" value="1"/>
</dbReference>
<dbReference type="RefSeq" id="WP_251934402.1">
    <property type="nucleotide sequence ID" value="NZ_CP098747.1"/>
</dbReference>
<feature type="domain" description="Fido" evidence="1">
    <location>
        <begin position="6"/>
        <end position="125"/>
    </location>
</feature>
<keyword evidence="3" id="KW-1185">Reference proteome</keyword>
<dbReference type="InterPro" id="IPR003812">
    <property type="entry name" value="Fido"/>
</dbReference>
<dbReference type="NCBIfam" id="TIGR01550">
    <property type="entry name" value="DOC_P1"/>
    <property type="match status" value="1"/>
</dbReference>
<proteinExistence type="predicted"/>
<dbReference type="InterPro" id="IPR053737">
    <property type="entry name" value="Type_II_TA_Toxin"/>
</dbReference>
<sequence>MTFELPSKPVMLAIHKRQLERFGGATGIRDEGGIDAALARPMQLSAYSDGDMDIFRISASLLYSITKNRHPFTDGNKRVGLAMLLLTLSKNGWVLDISNEQAIKMTLAVADGSLSEADLVTYCRENSIPFAT</sequence>
<dbReference type="PANTHER" id="PTHR39426:SF1">
    <property type="entry name" value="HOMOLOGY TO DEATH-ON-CURING PROTEIN OF PHAGE P1"/>
    <property type="match status" value="1"/>
</dbReference>
<dbReference type="PROSITE" id="PS51459">
    <property type="entry name" value="FIDO"/>
    <property type="match status" value="1"/>
</dbReference>
<dbReference type="Gene3D" id="1.20.120.1870">
    <property type="entry name" value="Fic/DOC protein, Fido domain"/>
    <property type="match status" value="1"/>
</dbReference>
<evidence type="ECO:0000313" key="2">
    <source>
        <dbReference type="EMBL" id="USG61398.1"/>
    </source>
</evidence>
<dbReference type="Proteomes" id="UP001056291">
    <property type="component" value="Chromosome"/>
</dbReference>
<dbReference type="PIRSF" id="PIRSF018297">
    <property type="entry name" value="Doc"/>
    <property type="match status" value="1"/>
</dbReference>
<evidence type="ECO:0000313" key="3">
    <source>
        <dbReference type="Proteomes" id="UP001056291"/>
    </source>
</evidence>
<dbReference type="InterPro" id="IPR006440">
    <property type="entry name" value="Doc"/>
</dbReference>